<dbReference type="SUPFAM" id="SSF89796">
    <property type="entry name" value="CoA-transferase family III (CaiB/BaiF)"/>
    <property type="match status" value="1"/>
</dbReference>
<evidence type="ECO:0000256" key="1">
    <source>
        <dbReference type="ARBA" id="ARBA00022679"/>
    </source>
</evidence>
<dbReference type="GO" id="GO:0008410">
    <property type="term" value="F:CoA-transferase activity"/>
    <property type="evidence" value="ECO:0007669"/>
    <property type="project" value="TreeGrafter"/>
</dbReference>
<dbReference type="EMBL" id="CADCTF010000053">
    <property type="protein sequence ID" value="CAA9228280.1"/>
    <property type="molecule type" value="Genomic_DNA"/>
</dbReference>
<dbReference type="PANTHER" id="PTHR48207">
    <property type="entry name" value="SUCCINATE--HYDROXYMETHYLGLUTARATE COA-TRANSFERASE"/>
    <property type="match status" value="1"/>
</dbReference>
<accession>A0A6J4HQH3</accession>
<evidence type="ECO:0008006" key="3">
    <source>
        <dbReference type="Google" id="ProtNLM"/>
    </source>
</evidence>
<proteinExistence type="predicted"/>
<dbReference type="Pfam" id="PF02515">
    <property type="entry name" value="CoA_transf_3"/>
    <property type="match status" value="1"/>
</dbReference>
<dbReference type="AlphaFoldDB" id="A0A6J4HQH3"/>
<dbReference type="InterPro" id="IPR044855">
    <property type="entry name" value="CoA-Trfase_III_dom3_sf"/>
</dbReference>
<dbReference type="InterPro" id="IPR003673">
    <property type="entry name" value="CoA-Trfase_fam_III"/>
</dbReference>
<dbReference type="Gene3D" id="3.40.50.10540">
    <property type="entry name" value="Crotonobetainyl-coa:carnitine coa-transferase, domain 1"/>
    <property type="match status" value="1"/>
</dbReference>
<dbReference type="InterPro" id="IPR050483">
    <property type="entry name" value="CoA-transferase_III_domain"/>
</dbReference>
<evidence type="ECO:0000313" key="2">
    <source>
        <dbReference type="EMBL" id="CAA9228280.1"/>
    </source>
</evidence>
<dbReference type="InterPro" id="IPR023606">
    <property type="entry name" value="CoA-Trfase_III_dom_1_sf"/>
</dbReference>
<protein>
    <recommendedName>
        <fullName evidence="3">L-carnitine dehydratase/bile acid-inducible protein F</fullName>
    </recommendedName>
</protein>
<dbReference type="Gene3D" id="3.30.1540.10">
    <property type="entry name" value="formyl-coa transferase, domain 3"/>
    <property type="match status" value="1"/>
</dbReference>
<gene>
    <name evidence="2" type="ORF">AVDCRST_MAG50-1638</name>
</gene>
<reference evidence="2" key="1">
    <citation type="submission" date="2020-02" db="EMBL/GenBank/DDBJ databases">
        <authorList>
            <person name="Meier V. D."/>
        </authorList>
    </citation>
    <scope>NUCLEOTIDE SEQUENCE</scope>
    <source>
        <strain evidence="2">AVDCRST_MAG50</strain>
    </source>
</reference>
<name>A0A6J4HQH3_9ACTN</name>
<organism evidence="2">
    <name type="scientific">uncultured Acidimicrobiales bacterium</name>
    <dbReference type="NCBI Taxonomy" id="310071"/>
    <lineage>
        <taxon>Bacteria</taxon>
        <taxon>Bacillati</taxon>
        <taxon>Actinomycetota</taxon>
        <taxon>Acidimicrobiia</taxon>
        <taxon>Acidimicrobiales</taxon>
        <taxon>environmental samples</taxon>
    </lineage>
</organism>
<keyword evidence="1" id="KW-0808">Transferase</keyword>
<sequence length="403" mass="43010">MAGALDGIKILECSEMIAAPFAGMHLGDLGADIIKVEPPGGEPWRLNTQFMPTESRTFLALNRNKRDLAIDLKTAAGQAVIHELVPSMDVVIVNYRPDTPAKLGIDYETLHALNPRIIYMENTAMGRRGPQSHRPGYDLVAQAMTGLLITGGRKDADGLPLPLTPAIADYGTGLTMAFAICAALFARERTGEGQKVEATLLATSLALQGGGFMRTAVDTGGSIEGTVAATGGDARAAQAYYRAYATKDSMIAVACLTPVLRRKMAEAMGIHDVRHERQIRRDSEEGIRVAHEVTAAITERMAERTTAEWLEVLDGAGVPAGPVNDIKDLPDDPQVLANDLVVTLPHPLVESVSMVGPVIRMHGTPTAAQFGPPTLGQHNDEILGELGYDAERIAALRADGVIK</sequence>
<dbReference type="PANTHER" id="PTHR48207:SF4">
    <property type="entry name" value="BLL6097 PROTEIN"/>
    <property type="match status" value="1"/>
</dbReference>